<proteinExistence type="predicted"/>
<feature type="domain" description="MurNAc-LAA" evidence="2">
    <location>
        <begin position="99"/>
        <end position="211"/>
    </location>
</feature>
<dbReference type="GO" id="GO:0008745">
    <property type="term" value="F:N-acetylmuramoyl-L-alanine amidase activity"/>
    <property type="evidence" value="ECO:0007669"/>
    <property type="project" value="UniProtKB-EC"/>
</dbReference>
<evidence type="ECO:0000256" key="1">
    <source>
        <dbReference type="ARBA" id="ARBA00022801"/>
    </source>
</evidence>
<name>A0A9D2RWB6_9FIRM</name>
<organism evidence="3 4">
    <name type="scientific">Candidatus Blautia faecavium</name>
    <dbReference type="NCBI Taxonomy" id="2838487"/>
    <lineage>
        <taxon>Bacteria</taxon>
        <taxon>Bacillati</taxon>
        <taxon>Bacillota</taxon>
        <taxon>Clostridia</taxon>
        <taxon>Lachnospirales</taxon>
        <taxon>Lachnospiraceae</taxon>
        <taxon>Blautia</taxon>
    </lineage>
</organism>
<evidence type="ECO:0000313" key="3">
    <source>
        <dbReference type="EMBL" id="HJB28334.1"/>
    </source>
</evidence>
<dbReference type="PANTHER" id="PTHR30404">
    <property type="entry name" value="N-ACETYLMURAMOYL-L-ALANINE AMIDASE"/>
    <property type="match status" value="1"/>
</dbReference>
<dbReference type="Proteomes" id="UP000823842">
    <property type="component" value="Unassembled WGS sequence"/>
</dbReference>
<dbReference type="GO" id="GO:0030288">
    <property type="term" value="C:outer membrane-bounded periplasmic space"/>
    <property type="evidence" value="ECO:0007669"/>
    <property type="project" value="TreeGrafter"/>
</dbReference>
<dbReference type="CDD" id="cd02696">
    <property type="entry name" value="MurNAc-LAA"/>
    <property type="match status" value="1"/>
</dbReference>
<dbReference type="PANTHER" id="PTHR30404:SF0">
    <property type="entry name" value="N-ACETYLMURAMOYL-L-ALANINE AMIDASE AMIC"/>
    <property type="match status" value="1"/>
</dbReference>
<dbReference type="GO" id="GO:0009253">
    <property type="term" value="P:peptidoglycan catabolic process"/>
    <property type="evidence" value="ECO:0007669"/>
    <property type="project" value="InterPro"/>
</dbReference>
<protein>
    <submittedName>
        <fullName evidence="3">N-acetylmuramoyl-L-alanine amidase</fullName>
        <ecNumber evidence="3">3.5.1.28</ecNumber>
    </submittedName>
</protein>
<comment type="caution">
    <text evidence="3">The sequence shown here is derived from an EMBL/GenBank/DDBJ whole genome shotgun (WGS) entry which is preliminary data.</text>
</comment>
<dbReference type="InterPro" id="IPR002508">
    <property type="entry name" value="MurNAc-LAA_cat"/>
</dbReference>
<sequence length="217" mass="23932">MACLLLASFVFLSREAAVVSKEMNEQKMIVVDAGHGGRDPGMVGVGGLKEDGVNLAIAKKLKGQLEQNGYTVIMTREDENGLYEEGALNMKVQDLEKRISVIDESNALLTISIHQNSYEDSSVKGPQVFYYEDSLEGERLARAIQERMNQELSPSSPREAKGNKTYYLLKNSSGVVNIVECGFLTNPDEAGLLQTEEYQERVAKAIVDGIQSYMGEK</sequence>
<dbReference type="SUPFAM" id="SSF53187">
    <property type="entry name" value="Zn-dependent exopeptidases"/>
    <property type="match status" value="1"/>
</dbReference>
<dbReference type="EMBL" id="DWYZ01000112">
    <property type="protein sequence ID" value="HJB28334.1"/>
    <property type="molecule type" value="Genomic_DNA"/>
</dbReference>
<dbReference type="SMART" id="SM00646">
    <property type="entry name" value="Ami_3"/>
    <property type="match status" value="1"/>
</dbReference>
<dbReference type="InterPro" id="IPR050695">
    <property type="entry name" value="N-acetylmuramoyl_amidase_3"/>
</dbReference>
<evidence type="ECO:0000259" key="2">
    <source>
        <dbReference type="SMART" id="SM00646"/>
    </source>
</evidence>
<dbReference type="AlphaFoldDB" id="A0A9D2RWB6"/>
<evidence type="ECO:0000313" key="4">
    <source>
        <dbReference type="Proteomes" id="UP000823842"/>
    </source>
</evidence>
<keyword evidence="1 3" id="KW-0378">Hydrolase</keyword>
<dbReference type="EC" id="3.5.1.28" evidence="3"/>
<reference evidence="3" key="1">
    <citation type="journal article" date="2021" name="PeerJ">
        <title>Extensive microbial diversity within the chicken gut microbiome revealed by metagenomics and culture.</title>
        <authorList>
            <person name="Gilroy R."/>
            <person name="Ravi A."/>
            <person name="Getino M."/>
            <person name="Pursley I."/>
            <person name="Horton D.L."/>
            <person name="Alikhan N.F."/>
            <person name="Baker D."/>
            <person name="Gharbi K."/>
            <person name="Hall N."/>
            <person name="Watson M."/>
            <person name="Adriaenssens E.M."/>
            <person name="Foster-Nyarko E."/>
            <person name="Jarju S."/>
            <person name="Secka A."/>
            <person name="Antonio M."/>
            <person name="Oren A."/>
            <person name="Chaudhuri R.R."/>
            <person name="La Ragione R."/>
            <person name="Hildebrand F."/>
            <person name="Pallen M.J."/>
        </authorList>
    </citation>
    <scope>NUCLEOTIDE SEQUENCE</scope>
    <source>
        <strain evidence="3">ChiSjej1B19-5720</strain>
    </source>
</reference>
<reference evidence="3" key="2">
    <citation type="submission" date="2021-04" db="EMBL/GenBank/DDBJ databases">
        <authorList>
            <person name="Gilroy R."/>
        </authorList>
    </citation>
    <scope>NUCLEOTIDE SEQUENCE</scope>
    <source>
        <strain evidence="3">ChiSjej1B19-5720</strain>
    </source>
</reference>
<gene>
    <name evidence="3" type="ORF">IAA06_06025</name>
</gene>
<accession>A0A9D2RWB6</accession>
<dbReference type="Pfam" id="PF01520">
    <property type="entry name" value="Amidase_3"/>
    <property type="match status" value="1"/>
</dbReference>
<dbReference type="Gene3D" id="3.40.630.40">
    <property type="entry name" value="Zn-dependent exopeptidases"/>
    <property type="match status" value="1"/>
</dbReference>